<keyword evidence="9 12" id="KW-1133">Transmembrane helix</keyword>
<gene>
    <name evidence="14" type="ORF">OLEA9_A069615</name>
</gene>
<dbReference type="OrthoDB" id="1699231at2759"/>
<comment type="caution">
    <text evidence="14">The sequence shown here is derived from an EMBL/GenBank/DDBJ whole genome shotgun (WGS) entry which is preliminary data.</text>
</comment>
<keyword evidence="6" id="KW-0109">Calcium transport</keyword>
<keyword evidence="3" id="KW-0813">Transport</keyword>
<feature type="transmembrane region" description="Helical" evidence="12">
    <location>
        <begin position="198"/>
        <end position="218"/>
    </location>
</feature>
<evidence type="ECO:0000256" key="11">
    <source>
        <dbReference type="ARBA" id="ARBA00023136"/>
    </source>
</evidence>
<keyword evidence="7 12" id="KW-0812">Transmembrane</keyword>
<dbReference type="Proteomes" id="UP000594638">
    <property type="component" value="Unassembled WGS sequence"/>
</dbReference>
<dbReference type="PANTHER" id="PTHR31503">
    <property type="entry name" value="VACUOLAR CALCIUM ION TRANSPORTER"/>
    <property type="match status" value="1"/>
</dbReference>
<keyword evidence="11 12" id="KW-0472">Membrane</keyword>
<feature type="domain" description="Sodium/calcium exchanger membrane region" evidence="13">
    <location>
        <begin position="73"/>
        <end position="212"/>
    </location>
</feature>
<dbReference type="FunFam" id="1.20.1420.30:FF:000008">
    <property type="entry name" value="Vacuolar cation/proton exchanger"/>
    <property type="match status" value="1"/>
</dbReference>
<evidence type="ECO:0000256" key="1">
    <source>
        <dbReference type="ARBA" id="ARBA00004128"/>
    </source>
</evidence>
<dbReference type="PANTHER" id="PTHR31503:SF97">
    <property type="entry name" value="VACUOLAR CATION_PROTON EXCHANGER"/>
    <property type="match status" value="1"/>
</dbReference>
<evidence type="ECO:0000313" key="15">
    <source>
        <dbReference type="Proteomes" id="UP000594638"/>
    </source>
</evidence>
<dbReference type="AlphaFoldDB" id="A0A8S0S8E5"/>
<dbReference type="Gramene" id="OE9A069615T2">
    <property type="protein sequence ID" value="OE9A069615C2"/>
    <property type="gene ID" value="OE9A069615"/>
</dbReference>
<feature type="transmembrane region" description="Helical" evidence="12">
    <location>
        <begin position="143"/>
        <end position="166"/>
    </location>
</feature>
<evidence type="ECO:0000256" key="5">
    <source>
        <dbReference type="ARBA" id="ARBA00022554"/>
    </source>
</evidence>
<accession>A0A8S0S8E5</accession>
<evidence type="ECO:0000256" key="8">
    <source>
        <dbReference type="ARBA" id="ARBA00022837"/>
    </source>
</evidence>
<keyword evidence="4" id="KW-0050">Antiport</keyword>
<sequence>MFRYAGTATELKLTGTETLALSRATCIVMLIAYISYLVFQLWTHRQLFEASEDEKEDSDLVSNESAIIGFWSAFIWLVLMTGVIALLSEYVVGTIEDASNSWGLSVSFISVILLPIVGNAAEHAGAIIFAFKNKLDITLGVAMGSATQIAIFVIPLSVIMAWIMGIDMNLDFNILETSCLALSIIITTFCLQDGTSHYLKGLVLLLCYLVMGVCFFIFRTPKNHAETVNDITMRSSNVGLMRV</sequence>
<comment type="subcellular location">
    <subcellularLocation>
        <location evidence="1">Vacuole membrane</location>
        <topology evidence="1">Multi-pass membrane protein</topology>
    </subcellularLocation>
</comment>
<evidence type="ECO:0000259" key="13">
    <source>
        <dbReference type="Pfam" id="PF01699"/>
    </source>
</evidence>
<feature type="transmembrane region" description="Helical" evidence="12">
    <location>
        <begin position="20"/>
        <end position="39"/>
    </location>
</feature>
<keyword evidence="8" id="KW-0106">Calcium</keyword>
<evidence type="ECO:0000256" key="3">
    <source>
        <dbReference type="ARBA" id="ARBA00022448"/>
    </source>
</evidence>
<feature type="transmembrane region" description="Helical" evidence="12">
    <location>
        <begin position="172"/>
        <end position="191"/>
    </location>
</feature>
<evidence type="ECO:0000256" key="2">
    <source>
        <dbReference type="ARBA" id="ARBA00008248"/>
    </source>
</evidence>
<evidence type="ECO:0000256" key="12">
    <source>
        <dbReference type="SAM" id="Phobius"/>
    </source>
</evidence>
<reference evidence="14 15" key="1">
    <citation type="submission" date="2019-12" db="EMBL/GenBank/DDBJ databases">
        <authorList>
            <person name="Alioto T."/>
            <person name="Alioto T."/>
            <person name="Gomez Garrido J."/>
        </authorList>
    </citation>
    <scope>NUCLEOTIDE SEQUENCE [LARGE SCALE GENOMIC DNA]</scope>
</reference>
<proteinExistence type="inferred from homology"/>
<feature type="transmembrane region" description="Helical" evidence="12">
    <location>
        <begin position="68"/>
        <end position="88"/>
    </location>
</feature>
<evidence type="ECO:0000256" key="9">
    <source>
        <dbReference type="ARBA" id="ARBA00022989"/>
    </source>
</evidence>
<dbReference type="InterPro" id="IPR004713">
    <property type="entry name" value="CaH_exchang"/>
</dbReference>
<evidence type="ECO:0000256" key="7">
    <source>
        <dbReference type="ARBA" id="ARBA00022692"/>
    </source>
</evidence>
<dbReference type="InterPro" id="IPR004837">
    <property type="entry name" value="NaCa_Exmemb"/>
</dbReference>
<dbReference type="InterPro" id="IPR044880">
    <property type="entry name" value="NCX_ion-bd_dom_sf"/>
</dbReference>
<dbReference type="Gene3D" id="1.20.1420.30">
    <property type="entry name" value="NCX, central ion-binding region"/>
    <property type="match status" value="1"/>
</dbReference>
<organism evidence="14 15">
    <name type="scientific">Olea europaea subsp. europaea</name>
    <dbReference type="NCBI Taxonomy" id="158383"/>
    <lineage>
        <taxon>Eukaryota</taxon>
        <taxon>Viridiplantae</taxon>
        <taxon>Streptophyta</taxon>
        <taxon>Embryophyta</taxon>
        <taxon>Tracheophyta</taxon>
        <taxon>Spermatophyta</taxon>
        <taxon>Magnoliopsida</taxon>
        <taxon>eudicotyledons</taxon>
        <taxon>Gunneridae</taxon>
        <taxon>Pentapetalae</taxon>
        <taxon>asterids</taxon>
        <taxon>lamiids</taxon>
        <taxon>Lamiales</taxon>
        <taxon>Oleaceae</taxon>
        <taxon>Oleeae</taxon>
        <taxon>Olea</taxon>
    </lineage>
</organism>
<keyword evidence="10" id="KW-0406">Ion transport</keyword>
<name>A0A8S0S8E5_OLEEU</name>
<dbReference type="Pfam" id="PF01699">
    <property type="entry name" value="Na_Ca_ex"/>
    <property type="match status" value="1"/>
</dbReference>
<feature type="transmembrane region" description="Helical" evidence="12">
    <location>
        <begin position="108"/>
        <end position="131"/>
    </location>
</feature>
<dbReference type="GO" id="GO:0009705">
    <property type="term" value="C:plant-type vacuole membrane"/>
    <property type="evidence" value="ECO:0007669"/>
    <property type="project" value="TreeGrafter"/>
</dbReference>
<comment type="similarity">
    <text evidence="2">Belongs to the Ca(2+):cation antiporter (CaCA) (TC 2.A.19) family. Cation/proton exchanger (CAX) subfamily.</text>
</comment>
<dbReference type="GO" id="GO:0015369">
    <property type="term" value="F:calcium:proton antiporter activity"/>
    <property type="evidence" value="ECO:0007669"/>
    <property type="project" value="UniProtKB-ARBA"/>
</dbReference>
<evidence type="ECO:0000256" key="6">
    <source>
        <dbReference type="ARBA" id="ARBA00022568"/>
    </source>
</evidence>
<evidence type="ECO:0000313" key="14">
    <source>
        <dbReference type="EMBL" id="CAA2987415.1"/>
    </source>
</evidence>
<dbReference type="EMBL" id="CACTIH010003923">
    <property type="protein sequence ID" value="CAA2987415.1"/>
    <property type="molecule type" value="Genomic_DNA"/>
</dbReference>
<evidence type="ECO:0000256" key="4">
    <source>
        <dbReference type="ARBA" id="ARBA00022449"/>
    </source>
</evidence>
<protein>
    <submittedName>
        <fullName evidence="14">Vacuolar cation proton exchanger 3-like</fullName>
    </submittedName>
</protein>
<evidence type="ECO:0000256" key="10">
    <source>
        <dbReference type="ARBA" id="ARBA00023065"/>
    </source>
</evidence>
<keyword evidence="15" id="KW-1185">Reference proteome</keyword>
<keyword evidence="5" id="KW-0926">Vacuole</keyword>
<dbReference type="GO" id="GO:0006874">
    <property type="term" value="P:intracellular calcium ion homeostasis"/>
    <property type="evidence" value="ECO:0007669"/>
    <property type="project" value="TreeGrafter"/>
</dbReference>